<comment type="caution">
    <text evidence="2">The sequence shown here is derived from an EMBL/GenBank/DDBJ whole genome shotgun (WGS) entry which is preliminary data.</text>
</comment>
<keyword evidence="3" id="KW-1185">Reference proteome</keyword>
<dbReference type="GeneID" id="63796581"/>
<evidence type="ECO:0000313" key="2">
    <source>
        <dbReference type="EMBL" id="RAO71354.1"/>
    </source>
</evidence>
<reference evidence="2 3" key="1">
    <citation type="journal article" date="2017" name="Biotechnol. Biofuels">
        <title>Differential beta-glucosidase expression as a function of carbon source availability in Talaromyces amestolkiae: a genomic and proteomic approach.</title>
        <authorList>
            <person name="de Eugenio L.I."/>
            <person name="Mendez-Liter J.A."/>
            <person name="Nieto-Dominguez M."/>
            <person name="Alonso L."/>
            <person name="Gil-Munoz J."/>
            <person name="Barriuso J."/>
            <person name="Prieto A."/>
            <person name="Martinez M.J."/>
        </authorList>
    </citation>
    <scope>NUCLEOTIDE SEQUENCE [LARGE SCALE GENOMIC DNA]</scope>
    <source>
        <strain evidence="2 3">CIB</strain>
    </source>
</reference>
<evidence type="ECO:0000256" key="1">
    <source>
        <dbReference type="SAM" id="MobiDB-lite"/>
    </source>
</evidence>
<protein>
    <submittedName>
        <fullName evidence="2">Uncharacterized protein</fullName>
    </submittedName>
</protein>
<organism evidence="2 3">
    <name type="scientific">Talaromyces amestolkiae</name>
    <dbReference type="NCBI Taxonomy" id="1196081"/>
    <lineage>
        <taxon>Eukaryota</taxon>
        <taxon>Fungi</taxon>
        <taxon>Dikarya</taxon>
        <taxon>Ascomycota</taxon>
        <taxon>Pezizomycotina</taxon>
        <taxon>Eurotiomycetes</taxon>
        <taxon>Eurotiomycetidae</taxon>
        <taxon>Eurotiales</taxon>
        <taxon>Trichocomaceae</taxon>
        <taxon>Talaromyces</taxon>
        <taxon>Talaromyces sect. Talaromyces</taxon>
    </lineage>
</organism>
<feature type="region of interest" description="Disordered" evidence="1">
    <location>
        <begin position="1"/>
        <end position="33"/>
    </location>
</feature>
<dbReference type="EMBL" id="MIKG01000015">
    <property type="protein sequence ID" value="RAO71354.1"/>
    <property type="molecule type" value="Genomic_DNA"/>
</dbReference>
<name>A0A364L6C5_TALAM</name>
<gene>
    <name evidence="2" type="ORF">BHQ10_007366</name>
</gene>
<accession>A0A364L6C5</accession>
<evidence type="ECO:0000313" key="3">
    <source>
        <dbReference type="Proteomes" id="UP000249363"/>
    </source>
</evidence>
<dbReference type="AlphaFoldDB" id="A0A364L6C5"/>
<sequence length="82" mass="9295">MSRTNGQPVNGSRSSNGRPLNAKNLAEVPPVNENEIGLRKYILTPPHEEPYYLPVRISDRETHERRLDEQTANLEELITQGS</sequence>
<proteinExistence type="predicted"/>
<dbReference type="OrthoDB" id="4222321at2759"/>
<dbReference type="RefSeq" id="XP_040735869.1">
    <property type="nucleotide sequence ID" value="XM_040880053.1"/>
</dbReference>
<feature type="compositionally biased region" description="Polar residues" evidence="1">
    <location>
        <begin position="1"/>
        <end position="18"/>
    </location>
</feature>
<dbReference type="Proteomes" id="UP000249363">
    <property type="component" value="Unassembled WGS sequence"/>
</dbReference>